<dbReference type="NCBIfam" id="TIGR02870">
    <property type="entry name" value="spore_II_D"/>
    <property type="match status" value="1"/>
</dbReference>
<dbReference type="NCBIfam" id="TIGR02669">
    <property type="entry name" value="SpoIID_LytB"/>
    <property type="match status" value="1"/>
</dbReference>
<dbReference type="STRING" id="1459.AF332_04440"/>
<dbReference type="Pfam" id="PF08486">
    <property type="entry name" value="SpoIID"/>
    <property type="match status" value="1"/>
</dbReference>
<gene>
    <name evidence="2" type="ORF">AF332_04440</name>
</gene>
<dbReference type="AlphaFoldDB" id="A0A0M0G8Q7"/>
<dbReference type="InterPro" id="IPR051922">
    <property type="entry name" value="Bact_Sporulation_Assoc"/>
</dbReference>
<evidence type="ECO:0000313" key="2">
    <source>
        <dbReference type="EMBL" id="KON86143.1"/>
    </source>
</evidence>
<protein>
    <submittedName>
        <fullName evidence="2">Stage II sporulation protein D</fullName>
    </submittedName>
</protein>
<dbReference type="PATRIC" id="fig|1459.3.peg.920"/>
<accession>A0A0M0G8Q7</accession>
<proteinExistence type="predicted"/>
<dbReference type="InterPro" id="IPR014225">
    <property type="entry name" value="Spore_II_D_firmicutes"/>
</dbReference>
<evidence type="ECO:0000259" key="1">
    <source>
        <dbReference type="Pfam" id="PF08486"/>
    </source>
</evidence>
<dbReference type="InterPro" id="IPR013486">
    <property type="entry name" value="SpoIID/LytB"/>
</dbReference>
<sequence length="344" mass="37911">MTKFKPFIVLAALLFAVTLVVPALLVIPFTEGKVSGKLGEELKTETKKTETAAEIPQGPAIEVGVYRLAQKKLETVPLEEYIVGVVASEMPAEFEEEALKAQALAARTFIVKQMMNKDSVELPEGALVYDTVTHQVYKNENELKQIWGSDYKWKIQKVKDAVNSTRGQILTFDGSPITASFFSTSNGFTENSEAIWPNSVPYLKSVESKWDLESPKFNGREVLTVQDFERKLGVNLPSDSTIGTVTERTAGQRVAKVEINGKTVSGQDIREKLGLKSTDFTWERKGENIIINTQGYGHGVGMSQYGANGMAAEGKSYKEIVAHYYKGVEIAASDQLLTKVTAKK</sequence>
<feature type="domain" description="Sporulation stage II protein D amidase enhancer LytB N-terminal" evidence="1">
    <location>
        <begin position="70"/>
        <end position="172"/>
    </location>
</feature>
<organism evidence="2 3">
    <name type="scientific">Sporosarcina globispora</name>
    <name type="common">Bacillus globisporus</name>
    <dbReference type="NCBI Taxonomy" id="1459"/>
    <lineage>
        <taxon>Bacteria</taxon>
        <taxon>Bacillati</taxon>
        <taxon>Bacillota</taxon>
        <taxon>Bacilli</taxon>
        <taxon>Bacillales</taxon>
        <taxon>Caryophanaceae</taxon>
        <taxon>Sporosarcina</taxon>
    </lineage>
</organism>
<dbReference type="PANTHER" id="PTHR30032">
    <property type="entry name" value="N-ACETYLMURAMOYL-L-ALANINE AMIDASE-RELATED"/>
    <property type="match status" value="1"/>
</dbReference>
<dbReference type="EMBL" id="LGUF01000007">
    <property type="protein sequence ID" value="KON86143.1"/>
    <property type="molecule type" value="Genomic_DNA"/>
</dbReference>
<dbReference type="GO" id="GO:0030435">
    <property type="term" value="P:sporulation resulting in formation of a cellular spore"/>
    <property type="evidence" value="ECO:0007669"/>
    <property type="project" value="InterPro"/>
</dbReference>
<dbReference type="GO" id="GO:0030288">
    <property type="term" value="C:outer membrane-bounded periplasmic space"/>
    <property type="evidence" value="ECO:0007669"/>
    <property type="project" value="TreeGrafter"/>
</dbReference>
<dbReference type="Proteomes" id="UP000037109">
    <property type="component" value="Unassembled WGS sequence"/>
</dbReference>
<dbReference type="OrthoDB" id="9794671at2"/>
<dbReference type="InterPro" id="IPR013693">
    <property type="entry name" value="SpoIID/LytB_N"/>
</dbReference>
<evidence type="ECO:0000313" key="3">
    <source>
        <dbReference type="Proteomes" id="UP000037109"/>
    </source>
</evidence>
<keyword evidence="3" id="KW-1185">Reference proteome</keyword>
<reference evidence="3" key="1">
    <citation type="submission" date="2015-07" db="EMBL/GenBank/DDBJ databases">
        <title>Fjat-10036 dsm4.</title>
        <authorList>
            <person name="Liu B."/>
            <person name="Wang J."/>
            <person name="Zhu Y."/>
            <person name="Liu G."/>
            <person name="Chen Q."/>
            <person name="Chen Z."/>
            <person name="Lan J."/>
            <person name="Che J."/>
            <person name="Ge C."/>
            <person name="Shi H."/>
            <person name="Pan Z."/>
            <person name="Liu X."/>
        </authorList>
    </citation>
    <scope>NUCLEOTIDE SEQUENCE [LARGE SCALE GENOMIC DNA]</scope>
    <source>
        <strain evidence="3">DSM 4</strain>
    </source>
</reference>
<dbReference type="RefSeq" id="WP_053433496.1">
    <property type="nucleotide sequence ID" value="NZ_LGUF01000007.1"/>
</dbReference>
<dbReference type="PANTHER" id="PTHR30032:SF4">
    <property type="entry name" value="AMIDASE ENHANCER"/>
    <property type="match status" value="1"/>
</dbReference>
<name>A0A0M0G8Q7_SPOGL</name>
<comment type="caution">
    <text evidence="2">The sequence shown here is derived from an EMBL/GenBank/DDBJ whole genome shotgun (WGS) entry which is preliminary data.</text>
</comment>